<dbReference type="Proteomes" id="UP000076442">
    <property type="component" value="Unassembled WGS sequence"/>
</dbReference>
<dbReference type="PANTHER" id="PTHR43414:SF6">
    <property type="entry name" value="MULTIDRUG RESISTANCE PROTEIN MDTG"/>
    <property type="match status" value="1"/>
</dbReference>
<evidence type="ECO:0000313" key="8">
    <source>
        <dbReference type="EMBL" id="KIU12054.1"/>
    </source>
</evidence>
<evidence type="ECO:0000256" key="3">
    <source>
        <dbReference type="ARBA" id="ARBA00022475"/>
    </source>
</evidence>
<dbReference type="AlphaFoldDB" id="A0A085CA69"/>
<dbReference type="RefSeq" id="WP_003232993.1">
    <property type="nucleotide sequence ID" value="NZ_AP024621.1"/>
</dbReference>
<dbReference type="EMBL" id="JXBC01000002">
    <property type="protein sequence ID" value="KIU12054.1"/>
    <property type="molecule type" value="Genomic_DNA"/>
</dbReference>
<evidence type="ECO:0000313" key="11">
    <source>
        <dbReference type="Proteomes" id="UP000032247"/>
    </source>
</evidence>
<evidence type="ECO:0000313" key="9">
    <source>
        <dbReference type="EMBL" id="KZD94895.1"/>
    </source>
</evidence>
<dbReference type="PANTHER" id="PTHR43414">
    <property type="entry name" value="MULTIDRUG RESISTANCE PROTEIN MDTG"/>
    <property type="match status" value="1"/>
</dbReference>
<evidence type="ECO:0000259" key="7">
    <source>
        <dbReference type="PROSITE" id="PS50850"/>
    </source>
</evidence>
<name>A0A085CA69_BACIU</name>
<dbReference type="PROSITE" id="PS50850">
    <property type="entry name" value="MFS"/>
    <property type="match status" value="1"/>
</dbReference>
<evidence type="ECO:0000256" key="2">
    <source>
        <dbReference type="ARBA" id="ARBA00022448"/>
    </source>
</evidence>
<keyword evidence="3" id="KW-1003">Cell membrane</keyword>
<dbReference type="GO" id="GO:0022857">
    <property type="term" value="F:transmembrane transporter activity"/>
    <property type="evidence" value="ECO:0007669"/>
    <property type="project" value="InterPro"/>
</dbReference>
<gene>
    <name evidence="10" type="primary">yitZ</name>
    <name evidence="9" type="ORF">B4122_0652</name>
    <name evidence="10" type="ORF">P5633_18400</name>
    <name evidence="8" type="ORF">SC09_Contig19orf00406</name>
</gene>
<feature type="domain" description="Major facilitator superfamily (MFS) profile" evidence="7">
    <location>
        <begin position="1"/>
        <end position="179"/>
    </location>
</feature>
<evidence type="ECO:0000313" key="12">
    <source>
        <dbReference type="Proteomes" id="UP000076442"/>
    </source>
</evidence>
<evidence type="ECO:0000256" key="5">
    <source>
        <dbReference type="ARBA" id="ARBA00022989"/>
    </source>
</evidence>
<reference evidence="8 11" key="1">
    <citation type="submission" date="2014-12" db="EMBL/GenBank/DDBJ databases">
        <title>Comparative genome analysis of Bacillus coagulans HM-08, Clostridium butyricum HM-68, Bacillus subtilis HM-66 and Bacillus licheniformis BL-09.</title>
        <authorList>
            <person name="Zhang H."/>
        </authorList>
    </citation>
    <scope>NUCLEOTIDE SEQUENCE [LARGE SCALE GENOMIC DNA]</scope>
    <source>
        <strain evidence="8 11">HM-66</strain>
    </source>
</reference>
<sequence length="179" mass="20024">MGKNKLKWLTLSQSSVFFASSLIFPFYILFVKNIGSSYTQFGFSYGLFGLSGALIYPLLGRLSERFDSRYFLLLNSWGMAVLLLYVPHIGSVVQVYIVQVLLGLFGAMQKHGEKVLIANFTDSGERGKKIGNYHFWTAVFSAAAIMLGGFLADFFTVQMIFYASSILYFLSGLMMMKTG</sequence>
<comment type="subcellular location">
    <subcellularLocation>
        <location evidence="1">Cell membrane</location>
        <topology evidence="1">Multi-pass membrane protein</topology>
    </subcellularLocation>
</comment>
<dbReference type="STRING" id="483913.AN935_05805"/>
<accession>A0A085CA69</accession>
<dbReference type="Pfam" id="PF07690">
    <property type="entry name" value="MFS_1"/>
    <property type="match status" value="1"/>
</dbReference>
<keyword evidence="5" id="KW-1133">Transmembrane helix</keyword>
<evidence type="ECO:0000256" key="1">
    <source>
        <dbReference type="ARBA" id="ARBA00004651"/>
    </source>
</evidence>
<evidence type="ECO:0000256" key="6">
    <source>
        <dbReference type="ARBA" id="ARBA00023136"/>
    </source>
</evidence>
<protein>
    <submittedName>
        <fullName evidence="10">MFS transporter</fullName>
    </submittedName>
</protein>
<dbReference type="Proteomes" id="UP001214898">
    <property type="component" value="Chromosome"/>
</dbReference>
<dbReference type="EMBL" id="LJZV01000002">
    <property type="protein sequence ID" value="KZD94895.1"/>
    <property type="molecule type" value="Genomic_DNA"/>
</dbReference>
<keyword evidence="2" id="KW-0813">Transport</keyword>
<dbReference type="InterPro" id="IPR011701">
    <property type="entry name" value="MFS"/>
</dbReference>
<proteinExistence type="predicted"/>
<dbReference type="Proteomes" id="UP000032247">
    <property type="component" value="Unassembled WGS sequence"/>
</dbReference>
<keyword evidence="6" id="KW-0472">Membrane</keyword>
<reference evidence="10" key="3">
    <citation type="submission" date="2023-03" db="EMBL/GenBank/DDBJ databases">
        <title>Complete genome sequences of 52 Bacillus and Priestia strains isolated from West-African fermentations and 26 reference strains from the DSMZ collection.</title>
        <authorList>
            <person name="Wiedenbein E.S."/>
            <person name="Canoy T.S."/>
            <person name="Hui Y."/>
            <person name="Parkouda C."/>
            <person name="Dawende C."/>
            <person name="Ametefe E."/>
            <person name="Jespersen L."/>
            <person name="Nielsen D.S."/>
        </authorList>
    </citation>
    <scope>NUCLEOTIDE SEQUENCE</scope>
    <source>
        <strain evidence="10">PRO56</strain>
    </source>
</reference>
<dbReference type="InterPro" id="IPR020846">
    <property type="entry name" value="MFS_dom"/>
</dbReference>
<dbReference type="InterPro" id="IPR036259">
    <property type="entry name" value="MFS_trans_sf"/>
</dbReference>
<keyword evidence="4" id="KW-0812">Transmembrane</keyword>
<evidence type="ECO:0000313" key="10">
    <source>
        <dbReference type="EMBL" id="WEY84257.1"/>
    </source>
</evidence>
<dbReference type="GO" id="GO:0005886">
    <property type="term" value="C:plasma membrane"/>
    <property type="evidence" value="ECO:0007669"/>
    <property type="project" value="UniProtKB-SubCell"/>
</dbReference>
<dbReference type="SMR" id="A0A085CA69"/>
<dbReference type="SUPFAM" id="SSF103473">
    <property type="entry name" value="MFS general substrate transporter"/>
    <property type="match status" value="1"/>
</dbReference>
<reference evidence="9 12" key="2">
    <citation type="submission" date="2015-09" db="EMBL/GenBank/DDBJ databases">
        <title>Spore heat resistance.</title>
        <authorList>
            <person name="Boekhorst J."/>
            <person name="Berendsen E.M."/>
            <person name="Wells-Bennik M.H."/>
            <person name="Kuipers O.P."/>
        </authorList>
    </citation>
    <scope>NUCLEOTIDE SEQUENCE [LARGE SCALE GENOMIC DNA]</scope>
    <source>
        <strain evidence="9 12">B4122</strain>
    </source>
</reference>
<organism evidence="8 11">
    <name type="scientific">Bacillus subtilis</name>
    <dbReference type="NCBI Taxonomy" id="1423"/>
    <lineage>
        <taxon>Bacteria</taxon>
        <taxon>Bacillati</taxon>
        <taxon>Bacillota</taxon>
        <taxon>Bacilli</taxon>
        <taxon>Bacillales</taxon>
        <taxon>Bacillaceae</taxon>
        <taxon>Bacillus</taxon>
    </lineage>
</organism>
<dbReference type="EMBL" id="CP120576">
    <property type="protein sequence ID" value="WEY84257.1"/>
    <property type="molecule type" value="Genomic_DNA"/>
</dbReference>
<dbReference type="Gene3D" id="1.20.1250.20">
    <property type="entry name" value="MFS general substrate transporter like domains"/>
    <property type="match status" value="1"/>
</dbReference>
<dbReference type="PATRIC" id="fig|1423.134.peg.3480"/>
<evidence type="ECO:0000256" key="4">
    <source>
        <dbReference type="ARBA" id="ARBA00022692"/>
    </source>
</evidence>